<dbReference type="Pfam" id="PF13855">
    <property type="entry name" value="LRR_8"/>
    <property type="match status" value="3"/>
</dbReference>
<dbReference type="Gene3D" id="2.60.40.10">
    <property type="entry name" value="Immunoglobulins"/>
    <property type="match status" value="1"/>
</dbReference>
<dbReference type="PROSITE" id="PS51450">
    <property type="entry name" value="LRR"/>
    <property type="match status" value="2"/>
</dbReference>
<keyword evidence="1" id="KW-0433">Leucine-rich repeat</keyword>
<organism evidence="8 9">
    <name type="scientific">Owenia fusiformis</name>
    <name type="common">Polychaete worm</name>
    <dbReference type="NCBI Taxonomy" id="6347"/>
    <lineage>
        <taxon>Eukaryota</taxon>
        <taxon>Metazoa</taxon>
        <taxon>Spiralia</taxon>
        <taxon>Lophotrochozoa</taxon>
        <taxon>Annelida</taxon>
        <taxon>Polychaeta</taxon>
        <taxon>Sedentaria</taxon>
        <taxon>Canalipalpata</taxon>
        <taxon>Sabellida</taxon>
        <taxon>Oweniida</taxon>
        <taxon>Oweniidae</taxon>
        <taxon>Owenia</taxon>
    </lineage>
</organism>
<dbReference type="Pfam" id="PF07679">
    <property type="entry name" value="I-set"/>
    <property type="match status" value="1"/>
</dbReference>
<dbReference type="InterPro" id="IPR003598">
    <property type="entry name" value="Ig_sub2"/>
</dbReference>
<keyword evidence="4" id="KW-1015">Disulfide bond</keyword>
<keyword evidence="6" id="KW-1133">Transmembrane helix</keyword>
<evidence type="ECO:0000313" key="8">
    <source>
        <dbReference type="EMBL" id="CAH1783083.1"/>
    </source>
</evidence>
<accession>A0A8S4NQE7</accession>
<keyword evidence="3" id="KW-0677">Repeat</keyword>
<dbReference type="SMART" id="SM00409">
    <property type="entry name" value="IG"/>
    <property type="match status" value="1"/>
</dbReference>
<gene>
    <name evidence="8" type="ORF">OFUS_LOCUS9453</name>
</gene>
<dbReference type="PANTHER" id="PTHR24366">
    <property type="entry name" value="IG(IMMUNOGLOBULIN) AND LRR(LEUCINE RICH REPEAT) DOMAINS"/>
    <property type="match status" value="1"/>
</dbReference>
<dbReference type="PANTHER" id="PTHR24366:SF96">
    <property type="entry name" value="LEUCINE RICH REPEAT CONTAINING 53"/>
    <property type="match status" value="1"/>
</dbReference>
<dbReference type="AlphaFoldDB" id="A0A8S4NQE7"/>
<feature type="domain" description="Ig-like" evidence="7">
    <location>
        <begin position="440"/>
        <end position="534"/>
    </location>
</feature>
<dbReference type="InterPro" id="IPR003599">
    <property type="entry name" value="Ig_sub"/>
</dbReference>
<protein>
    <recommendedName>
        <fullName evidence="7">Ig-like domain-containing protein</fullName>
    </recommendedName>
</protein>
<name>A0A8S4NQE7_OWEFU</name>
<evidence type="ECO:0000256" key="6">
    <source>
        <dbReference type="SAM" id="Phobius"/>
    </source>
</evidence>
<evidence type="ECO:0000256" key="2">
    <source>
        <dbReference type="ARBA" id="ARBA00022729"/>
    </source>
</evidence>
<reference evidence="8" key="1">
    <citation type="submission" date="2022-03" db="EMBL/GenBank/DDBJ databases">
        <authorList>
            <person name="Martin C."/>
        </authorList>
    </citation>
    <scope>NUCLEOTIDE SEQUENCE</scope>
</reference>
<dbReference type="OrthoDB" id="676979at2759"/>
<feature type="transmembrane region" description="Helical" evidence="6">
    <location>
        <begin position="641"/>
        <end position="664"/>
    </location>
</feature>
<dbReference type="FunFam" id="2.60.40.10:FF:000032">
    <property type="entry name" value="palladin isoform X1"/>
    <property type="match status" value="1"/>
</dbReference>
<evidence type="ECO:0000256" key="4">
    <source>
        <dbReference type="ARBA" id="ARBA00023157"/>
    </source>
</evidence>
<dbReference type="InterPro" id="IPR003591">
    <property type="entry name" value="Leu-rich_rpt_typical-subtyp"/>
</dbReference>
<dbReference type="SUPFAM" id="SSF49265">
    <property type="entry name" value="Fibronectin type III"/>
    <property type="match status" value="1"/>
</dbReference>
<dbReference type="InterPro" id="IPR036116">
    <property type="entry name" value="FN3_sf"/>
</dbReference>
<keyword evidence="9" id="KW-1185">Reference proteome</keyword>
<dbReference type="EMBL" id="CAIIXF020000005">
    <property type="protein sequence ID" value="CAH1783083.1"/>
    <property type="molecule type" value="Genomic_DNA"/>
</dbReference>
<sequence>MARREKLTMGIRKSRGSFNALTYLAFLLMTSLTLRRSATACPVSCSCHLMWSDFSERNVRFLNCSEMINIWQADNRFMNISEGFEMMTLSGKQIENVSEEYMMYIGRNITELQMKKTDSTQLKNLGNYFDNLVYLNLVSNNIEYLPKGTFARLGLLKRISFAYNRLTIVKGNSFYGLDHLVRFNLSHNHLIEVVSDWFRDMSRTIETVDLSYNEIHILQDGDFHFLRNLKELRLDHNHLVHLHDMAFLGIISLDNLRLDENQLMQPPSLALQKISKIDTVDLSANRFHILHSNSFYNTTVGELKLNSMRYLTLIDATAFDNLPELRLLEICYNKYLSFIDPNSFVRTPKLTTLLLHHNNLSTIEESTITGVSSLERIDVRGNNFVCDCSLKWLIKIANHQQQTDSRFTDIPTMACSYQGSTTKINLVDINIDDISDVCAPRILQVLLPGLIKTSPGNHVSLSCRAFGRPTPNIQWKIPSQQGAGTNAPSVISGHVNLGNNGTLSIGDVFTNDGGVYKCTAKNTEGEAEASVKIQVGTLKGSVIVLALTENSVMLTWHGISYQHEHKLTVRKIHINLNITIATVHIKPYMRSYTISDLKPLTTYQACLTFIDIEKDVRINCTDFITKEPNFSKGPIGHSVNMIIGFSIGTVCLVFLLACVSSCLIRRYNERQRKHDDYFADHMSEVFANTSLDNISDVSRPITYENFGASSDCFDIDDIEEIRSSVAEASGYSR</sequence>
<dbReference type="InterPro" id="IPR013098">
    <property type="entry name" value="Ig_I-set"/>
</dbReference>
<dbReference type="InterPro" id="IPR007110">
    <property type="entry name" value="Ig-like_dom"/>
</dbReference>
<dbReference type="SUPFAM" id="SSF52058">
    <property type="entry name" value="L domain-like"/>
    <property type="match status" value="1"/>
</dbReference>
<dbReference type="InterPro" id="IPR032675">
    <property type="entry name" value="LRR_dom_sf"/>
</dbReference>
<keyword evidence="5" id="KW-0393">Immunoglobulin domain</keyword>
<evidence type="ECO:0000259" key="7">
    <source>
        <dbReference type="PROSITE" id="PS50835"/>
    </source>
</evidence>
<evidence type="ECO:0000313" key="9">
    <source>
        <dbReference type="Proteomes" id="UP000749559"/>
    </source>
</evidence>
<evidence type="ECO:0000256" key="3">
    <source>
        <dbReference type="ARBA" id="ARBA00022737"/>
    </source>
</evidence>
<dbReference type="Gene3D" id="3.80.10.10">
    <property type="entry name" value="Ribonuclease Inhibitor"/>
    <property type="match status" value="2"/>
</dbReference>
<proteinExistence type="predicted"/>
<keyword evidence="6" id="KW-0472">Membrane</keyword>
<dbReference type="InterPro" id="IPR013783">
    <property type="entry name" value="Ig-like_fold"/>
</dbReference>
<keyword evidence="2" id="KW-0732">Signal</keyword>
<dbReference type="SMART" id="SM00369">
    <property type="entry name" value="LRR_TYP"/>
    <property type="match status" value="7"/>
</dbReference>
<keyword evidence="6" id="KW-0812">Transmembrane</keyword>
<comment type="caution">
    <text evidence="8">The sequence shown here is derived from an EMBL/GenBank/DDBJ whole genome shotgun (WGS) entry which is preliminary data.</text>
</comment>
<dbReference type="InterPro" id="IPR036179">
    <property type="entry name" value="Ig-like_dom_sf"/>
</dbReference>
<dbReference type="SUPFAM" id="SSF48726">
    <property type="entry name" value="Immunoglobulin"/>
    <property type="match status" value="1"/>
</dbReference>
<dbReference type="PROSITE" id="PS50835">
    <property type="entry name" value="IG_LIKE"/>
    <property type="match status" value="1"/>
</dbReference>
<dbReference type="InterPro" id="IPR001611">
    <property type="entry name" value="Leu-rich_rpt"/>
</dbReference>
<dbReference type="Proteomes" id="UP000749559">
    <property type="component" value="Unassembled WGS sequence"/>
</dbReference>
<evidence type="ECO:0000256" key="1">
    <source>
        <dbReference type="ARBA" id="ARBA00022614"/>
    </source>
</evidence>
<evidence type="ECO:0000256" key="5">
    <source>
        <dbReference type="ARBA" id="ARBA00023319"/>
    </source>
</evidence>
<dbReference type="SMART" id="SM00408">
    <property type="entry name" value="IGc2"/>
    <property type="match status" value="1"/>
</dbReference>